<dbReference type="GO" id="GO:0099558">
    <property type="term" value="P:maintenance of synapse structure"/>
    <property type="evidence" value="ECO:0007669"/>
    <property type="project" value="TreeGrafter"/>
</dbReference>
<dbReference type="PRINTS" id="PR00007">
    <property type="entry name" value="COMPLEMNTC1Q"/>
</dbReference>
<dbReference type="GO" id="GO:0005576">
    <property type="term" value="C:extracellular region"/>
    <property type="evidence" value="ECO:0007669"/>
    <property type="project" value="UniProtKB-SubCell"/>
</dbReference>
<dbReference type="Pfam" id="PF00386">
    <property type="entry name" value="C1q"/>
    <property type="match status" value="1"/>
</dbReference>
<feature type="signal peptide" evidence="4">
    <location>
        <begin position="1"/>
        <end position="17"/>
    </location>
</feature>
<reference evidence="6" key="3">
    <citation type="submission" date="2025-09" db="UniProtKB">
        <authorList>
            <consortium name="Ensembl"/>
        </authorList>
    </citation>
    <scope>IDENTIFICATION</scope>
</reference>
<accession>A0A667Y253</accession>
<sequence length="213" mass="23493">MCILICLPAHFNPMCLCVYICVCEVCLTDHASCGCCLMQQQLYRMESFFNMSLNELQRDLERAENVLNDIRATRSAFSVALTNDRWCLGPFRDVVPVVYQHVFINLAGSYSIQTGKFIVPRSGVYSFSLTVYSDAGSAGNTLAACASLYHNNILIAGPSDRNAQDQEDSSTSVVALHANAGDEVHVKLPIGCYLCDNNSHFNTFSGFLLYATD</sequence>
<dbReference type="SMART" id="SM00110">
    <property type="entry name" value="C1Q"/>
    <property type="match status" value="1"/>
</dbReference>
<evidence type="ECO:0000313" key="7">
    <source>
        <dbReference type="Proteomes" id="UP000472263"/>
    </source>
</evidence>
<evidence type="ECO:0000259" key="5">
    <source>
        <dbReference type="PROSITE" id="PS50871"/>
    </source>
</evidence>
<reference evidence="6" key="2">
    <citation type="submission" date="2025-08" db="UniProtKB">
        <authorList>
            <consortium name="Ensembl"/>
        </authorList>
    </citation>
    <scope>IDENTIFICATION</scope>
</reference>
<dbReference type="InParanoid" id="A0A667Y253"/>
<keyword evidence="7" id="KW-1185">Reference proteome</keyword>
<evidence type="ECO:0000313" key="6">
    <source>
        <dbReference type="Ensembl" id="ENSMMDP00005020608.1"/>
    </source>
</evidence>
<protein>
    <submittedName>
        <fullName evidence="6">Cerebellin 20</fullName>
    </submittedName>
</protein>
<dbReference type="GO" id="GO:0045202">
    <property type="term" value="C:synapse"/>
    <property type="evidence" value="ECO:0007669"/>
    <property type="project" value="TreeGrafter"/>
</dbReference>
<name>A0A667Y253_9TELE</name>
<dbReference type="InterPro" id="IPR001073">
    <property type="entry name" value="C1q_dom"/>
</dbReference>
<dbReference type="PANTHER" id="PTHR22923">
    <property type="entry name" value="CEREBELLIN-RELATED"/>
    <property type="match status" value="1"/>
</dbReference>
<dbReference type="Proteomes" id="UP000472263">
    <property type="component" value="Chromosome 13"/>
</dbReference>
<evidence type="ECO:0000256" key="2">
    <source>
        <dbReference type="ARBA" id="ARBA00022525"/>
    </source>
</evidence>
<comment type="subcellular location">
    <subcellularLocation>
        <location evidence="1">Secreted</location>
    </subcellularLocation>
</comment>
<dbReference type="PANTHER" id="PTHR22923:SF103">
    <property type="entry name" value="CEREBELLIN 20-RELATED"/>
    <property type="match status" value="1"/>
</dbReference>
<feature type="domain" description="C1q" evidence="5">
    <location>
        <begin position="70"/>
        <end position="213"/>
    </location>
</feature>
<dbReference type="PROSITE" id="PS50871">
    <property type="entry name" value="C1Q"/>
    <property type="match status" value="1"/>
</dbReference>
<dbReference type="FunCoup" id="A0A667Y253">
    <property type="interactions" value="1"/>
</dbReference>
<keyword evidence="3 4" id="KW-0732">Signal</keyword>
<reference evidence="6" key="1">
    <citation type="submission" date="2019-06" db="EMBL/GenBank/DDBJ databases">
        <authorList>
            <consortium name="Wellcome Sanger Institute Data Sharing"/>
        </authorList>
    </citation>
    <scope>NUCLEOTIDE SEQUENCE [LARGE SCALE GENOMIC DNA]</scope>
</reference>
<organism evidence="6 7">
    <name type="scientific">Myripristis murdjan</name>
    <name type="common">pinecone soldierfish</name>
    <dbReference type="NCBI Taxonomy" id="586833"/>
    <lineage>
        <taxon>Eukaryota</taxon>
        <taxon>Metazoa</taxon>
        <taxon>Chordata</taxon>
        <taxon>Craniata</taxon>
        <taxon>Vertebrata</taxon>
        <taxon>Euteleostomi</taxon>
        <taxon>Actinopterygii</taxon>
        <taxon>Neopterygii</taxon>
        <taxon>Teleostei</taxon>
        <taxon>Neoteleostei</taxon>
        <taxon>Acanthomorphata</taxon>
        <taxon>Holocentriformes</taxon>
        <taxon>Holocentridae</taxon>
        <taxon>Myripristis</taxon>
    </lineage>
</organism>
<dbReference type="AlphaFoldDB" id="A0A667Y253"/>
<dbReference type="Ensembl" id="ENSMMDT00005021092.1">
    <property type="protein sequence ID" value="ENSMMDP00005020608.1"/>
    <property type="gene ID" value="ENSMMDG00005010136.1"/>
</dbReference>
<evidence type="ECO:0000256" key="1">
    <source>
        <dbReference type="ARBA" id="ARBA00004613"/>
    </source>
</evidence>
<dbReference type="SUPFAM" id="SSF49842">
    <property type="entry name" value="TNF-like"/>
    <property type="match status" value="1"/>
</dbReference>
<proteinExistence type="predicted"/>
<evidence type="ECO:0000256" key="4">
    <source>
        <dbReference type="SAM" id="SignalP"/>
    </source>
</evidence>
<feature type="chain" id="PRO_5025527960" evidence="4">
    <location>
        <begin position="18"/>
        <end position="213"/>
    </location>
</feature>
<dbReference type="InterPro" id="IPR050822">
    <property type="entry name" value="Cerebellin_Synaptic_Org"/>
</dbReference>
<evidence type="ECO:0000256" key="3">
    <source>
        <dbReference type="ARBA" id="ARBA00022729"/>
    </source>
</evidence>
<dbReference type="Gene3D" id="2.60.120.40">
    <property type="match status" value="1"/>
</dbReference>
<keyword evidence="2" id="KW-0964">Secreted</keyword>
<dbReference type="InterPro" id="IPR008983">
    <property type="entry name" value="Tumour_necrosis_fac-like_dom"/>
</dbReference>
<dbReference type="GeneTree" id="ENSGT00940000163520"/>